<dbReference type="Pfam" id="PF00440">
    <property type="entry name" value="TetR_N"/>
    <property type="match status" value="1"/>
</dbReference>
<dbReference type="EMBL" id="JAAXKY010000114">
    <property type="protein sequence ID" value="NMH80759.1"/>
    <property type="molecule type" value="Genomic_DNA"/>
</dbReference>
<evidence type="ECO:0000256" key="2">
    <source>
        <dbReference type="ARBA" id="ARBA00023125"/>
    </source>
</evidence>
<keyword evidence="7" id="KW-1185">Reference proteome</keyword>
<evidence type="ECO:0000256" key="4">
    <source>
        <dbReference type="SAM" id="MobiDB-lite"/>
    </source>
</evidence>
<dbReference type="Gene3D" id="1.10.357.10">
    <property type="entry name" value="Tetracycline Repressor, domain 2"/>
    <property type="match status" value="1"/>
</dbReference>
<dbReference type="Proteomes" id="UP001296706">
    <property type="component" value="Unassembled WGS sequence"/>
</dbReference>
<sequence length="224" mass="24530">MVTVPAQAARGPRASRAERNTVTRDRILAAAERLFAEHGVYAVSNRQVGEAAGQGNTAVVGYHFGTKTDLVRAIIRRHSEQIERIRERLLADVGDSPEVRDWVACLVRPIPEHLDGLGAPTWYARFSAQVMTDPALREIMIEESLTSPALHRILDGLNGCLPALPVEVRIERGDIGRHLMVHVIAERERALAEGTPTPRATWHDAASGLIDALVGVWLAPVTQP</sequence>
<name>A0ABX1RM95_9PSEU</name>
<dbReference type="InterPro" id="IPR001647">
    <property type="entry name" value="HTH_TetR"/>
</dbReference>
<keyword evidence="2" id="KW-0238">DNA-binding</keyword>
<feature type="region of interest" description="Disordered" evidence="4">
    <location>
        <begin position="1"/>
        <end position="20"/>
    </location>
</feature>
<accession>A0ABX1RM95</accession>
<organism evidence="6 7">
    <name type="scientific">Pseudonocardia xinjiangensis</name>
    <dbReference type="NCBI Taxonomy" id="75289"/>
    <lineage>
        <taxon>Bacteria</taxon>
        <taxon>Bacillati</taxon>
        <taxon>Actinomycetota</taxon>
        <taxon>Actinomycetes</taxon>
        <taxon>Pseudonocardiales</taxon>
        <taxon>Pseudonocardiaceae</taxon>
        <taxon>Pseudonocardia</taxon>
    </lineage>
</organism>
<proteinExistence type="predicted"/>
<comment type="caution">
    <text evidence="6">The sequence shown here is derived from an EMBL/GenBank/DDBJ whole genome shotgun (WGS) entry which is preliminary data.</text>
</comment>
<evidence type="ECO:0000259" key="5">
    <source>
        <dbReference type="Pfam" id="PF00440"/>
    </source>
</evidence>
<dbReference type="PANTHER" id="PTHR30055">
    <property type="entry name" value="HTH-TYPE TRANSCRIPTIONAL REGULATOR RUTR"/>
    <property type="match status" value="1"/>
</dbReference>
<dbReference type="InterPro" id="IPR009057">
    <property type="entry name" value="Homeodomain-like_sf"/>
</dbReference>
<feature type="domain" description="HTH tetR-type" evidence="5">
    <location>
        <begin position="27"/>
        <end position="74"/>
    </location>
</feature>
<gene>
    <name evidence="6" type="ORF">HF577_27180</name>
</gene>
<evidence type="ECO:0000256" key="1">
    <source>
        <dbReference type="ARBA" id="ARBA00023015"/>
    </source>
</evidence>
<evidence type="ECO:0000256" key="3">
    <source>
        <dbReference type="ARBA" id="ARBA00023163"/>
    </source>
</evidence>
<keyword evidence="1" id="KW-0805">Transcription regulation</keyword>
<dbReference type="SUPFAM" id="SSF46689">
    <property type="entry name" value="Homeodomain-like"/>
    <property type="match status" value="1"/>
</dbReference>
<dbReference type="InterPro" id="IPR050109">
    <property type="entry name" value="HTH-type_TetR-like_transc_reg"/>
</dbReference>
<keyword evidence="3" id="KW-0804">Transcription</keyword>
<protein>
    <submittedName>
        <fullName evidence="6">TetR/AcrR family transcriptional regulator</fullName>
    </submittedName>
</protein>
<evidence type="ECO:0000313" key="6">
    <source>
        <dbReference type="EMBL" id="NMH80759.1"/>
    </source>
</evidence>
<evidence type="ECO:0000313" key="7">
    <source>
        <dbReference type="Proteomes" id="UP001296706"/>
    </source>
</evidence>
<dbReference type="PANTHER" id="PTHR30055:SF234">
    <property type="entry name" value="HTH-TYPE TRANSCRIPTIONAL REGULATOR BETI"/>
    <property type="match status" value="1"/>
</dbReference>
<reference evidence="6 7" key="1">
    <citation type="submission" date="2020-04" db="EMBL/GenBank/DDBJ databases">
        <authorList>
            <person name="Klaysubun C."/>
            <person name="Duangmal K."/>
            <person name="Lipun K."/>
        </authorList>
    </citation>
    <scope>NUCLEOTIDE SEQUENCE [LARGE SCALE GENOMIC DNA]</scope>
    <source>
        <strain evidence="6 7">JCM 11839</strain>
    </source>
</reference>